<protein>
    <submittedName>
        <fullName evidence="2">Uncharacterized protein</fullName>
    </submittedName>
</protein>
<feature type="non-terminal residue" evidence="2">
    <location>
        <position position="79"/>
    </location>
</feature>
<feature type="region of interest" description="Disordered" evidence="1">
    <location>
        <begin position="48"/>
        <end position="79"/>
    </location>
</feature>
<gene>
    <name evidence="2" type="ORF">CEPIT_LOCUS280</name>
</gene>
<proteinExistence type="predicted"/>
<evidence type="ECO:0000313" key="2">
    <source>
        <dbReference type="EMBL" id="CAH9051758.1"/>
    </source>
</evidence>
<keyword evidence="3" id="KW-1185">Reference proteome</keyword>
<dbReference type="EMBL" id="CAMAPF010000003">
    <property type="protein sequence ID" value="CAH9051758.1"/>
    <property type="molecule type" value="Genomic_DNA"/>
</dbReference>
<comment type="caution">
    <text evidence="2">The sequence shown here is derived from an EMBL/GenBank/DDBJ whole genome shotgun (WGS) entry which is preliminary data.</text>
</comment>
<feature type="compositionally biased region" description="Low complexity" evidence="1">
    <location>
        <begin position="56"/>
        <end position="65"/>
    </location>
</feature>
<evidence type="ECO:0000256" key="1">
    <source>
        <dbReference type="SAM" id="MobiDB-lite"/>
    </source>
</evidence>
<reference evidence="2" key="1">
    <citation type="submission" date="2022-07" db="EMBL/GenBank/DDBJ databases">
        <authorList>
            <person name="Macas J."/>
            <person name="Novak P."/>
            <person name="Neumann P."/>
        </authorList>
    </citation>
    <scope>NUCLEOTIDE SEQUENCE</scope>
</reference>
<dbReference type="AlphaFoldDB" id="A0AAV0BXV3"/>
<name>A0AAV0BXV3_9ASTE</name>
<sequence>MRLKKAENENALKKLIEDHAEAVRIGAELEESLRCAKVELERKVKDAEAKGKAEAGKAAAEAAKSAAEEAEAAKKEAVA</sequence>
<dbReference type="Proteomes" id="UP001152523">
    <property type="component" value="Unassembled WGS sequence"/>
</dbReference>
<evidence type="ECO:0000313" key="3">
    <source>
        <dbReference type="Proteomes" id="UP001152523"/>
    </source>
</evidence>
<organism evidence="2 3">
    <name type="scientific">Cuscuta epithymum</name>
    <dbReference type="NCBI Taxonomy" id="186058"/>
    <lineage>
        <taxon>Eukaryota</taxon>
        <taxon>Viridiplantae</taxon>
        <taxon>Streptophyta</taxon>
        <taxon>Embryophyta</taxon>
        <taxon>Tracheophyta</taxon>
        <taxon>Spermatophyta</taxon>
        <taxon>Magnoliopsida</taxon>
        <taxon>eudicotyledons</taxon>
        <taxon>Gunneridae</taxon>
        <taxon>Pentapetalae</taxon>
        <taxon>asterids</taxon>
        <taxon>lamiids</taxon>
        <taxon>Solanales</taxon>
        <taxon>Convolvulaceae</taxon>
        <taxon>Cuscuteae</taxon>
        <taxon>Cuscuta</taxon>
        <taxon>Cuscuta subgen. Cuscuta</taxon>
    </lineage>
</organism>
<accession>A0AAV0BXV3</accession>